<evidence type="ECO:0000256" key="1">
    <source>
        <dbReference type="ARBA" id="ARBA00022679"/>
    </source>
</evidence>
<dbReference type="CDD" id="cd02440">
    <property type="entry name" value="AdoMet_MTases"/>
    <property type="match status" value="1"/>
</dbReference>
<dbReference type="EMBL" id="BOMI01000114">
    <property type="protein sequence ID" value="GID76981.1"/>
    <property type="molecule type" value="Genomic_DNA"/>
</dbReference>
<dbReference type="InterPro" id="IPR029063">
    <property type="entry name" value="SAM-dependent_MTases_sf"/>
</dbReference>
<dbReference type="SUPFAM" id="SSF53335">
    <property type="entry name" value="S-adenosyl-L-methionine-dependent methyltransferases"/>
    <property type="match status" value="1"/>
</dbReference>
<gene>
    <name evidence="3" type="ORF">Ade02nite_56220</name>
</gene>
<name>A0ABQ3YAJ8_9ACTN</name>
<accession>A0ABQ3YAJ8</accession>
<proteinExistence type="predicted"/>
<organism evidence="3 4">
    <name type="scientific">Paractinoplanes deccanensis</name>
    <dbReference type="NCBI Taxonomy" id="113561"/>
    <lineage>
        <taxon>Bacteria</taxon>
        <taxon>Bacillati</taxon>
        <taxon>Actinomycetota</taxon>
        <taxon>Actinomycetes</taxon>
        <taxon>Micromonosporales</taxon>
        <taxon>Micromonosporaceae</taxon>
        <taxon>Paractinoplanes</taxon>
    </lineage>
</organism>
<keyword evidence="4" id="KW-1185">Reference proteome</keyword>
<reference evidence="3 4" key="1">
    <citation type="submission" date="2021-01" db="EMBL/GenBank/DDBJ databases">
        <title>Whole genome shotgun sequence of Actinoplanes deccanensis NBRC 13994.</title>
        <authorList>
            <person name="Komaki H."/>
            <person name="Tamura T."/>
        </authorList>
    </citation>
    <scope>NUCLEOTIDE SEQUENCE [LARGE SCALE GENOMIC DNA]</scope>
    <source>
        <strain evidence="3 4">NBRC 13994</strain>
    </source>
</reference>
<evidence type="ECO:0000256" key="2">
    <source>
        <dbReference type="SAM" id="MobiDB-lite"/>
    </source>
</evidence>
<dbReference type="PANTHER" id="PTHR43861:SF3">
    <property type="entry name" value="PUTATIVE (AFU_ORTHOLOGUE AFUA_2G14390)-RELATED"/>
    <property type="match status" value="1"/>
</dbReference>
<dbReference type="GO" id="GO:0032259">
    <property type="term" value="P:methylation"/>
    <property type="evidence" value="ECO:0007669"/>
    <property type="project" value="UniProtKB-KW"/>
</dbReference>
<feature type="region of interest" description="Disordered" evidence="2">
    <location>
        <begin position="255"/>
        <end position="290"/>
    </location>
</feature>
<dbReference type="PANTHER" id="PTHR43861">
    <property type="entry name" value="TRANS-ACONITATE 2-METHYLTRANSFERASE-RELATED"/>
    <property type="match status" value="1"/>
</dbReference>
<dbReference type="Proteomes" id="UP000609879">
    <property type="component" value="Unassembled WGS sequence"/>
</dbReference>
<evidence type="ECO:0000313" key="3">
    <source>
        <dbReference type="EMBL" id="GID76981.1"/>
    </source>
</evidence>
<evidence type="ECO:0000313" key="4">
    <source>
        <dbReference type="Proteomes" id="UP000609879"/>
    </source>
</evidence>
<dbReference type="Gene3D" id="3.40.50.150">
    <property type="entry name" value="Vaccinia Virus protein VP39"/>
    <property type="match status" value="1"/>
</dbReference>
<comment type="caution">
    <text evidence="3">The sequence shown here is derived from an EMBL/GenBank/DDBJ whole genome shotgun (WGS) entry which is preliminary data.</text>
</comment>
<keyword evidence="1" id="KW-0808">Transferase</keyword>
<keyword evidence="3" id="KW-0489">Methyltransferase</keyword>
<sequence length="290" mass="30162">MTYAFDNDDPASAGRLSSLAAMLDELTTRRLAALGDLAGRRCLELGAGAGSVASWLAARKAEVTATDINVRHLPAGAPYRVLRHDLAADPLPLGEWDVVHARLLLMHLPGRHEILRRLAGALAPGGALLVEDFETTYGKAVMRAASEEDVAAYERYHAALIGSVLPARGNDPAWAGRVHAELIDLGLTGVDTEIHARSWTGGSPGCRLIVANIAQQRTALIGAGVPAETLDRVVAMMADPGTVLRGHLVYSTLGRSASGRSTSGRSTSGRSTSGRSASGGSASGFASGRA</sequence>
<dbReference type="GO" id="GO:0008168">
    <property type="term" value="F:methyltransferase activity"/>
    <property type="evidence" value="ECO:0007669"/>
    <property type="project" value="UniProtKB-KW"/>
</dbReference>
<dbReference type="RefSeq" id="WP_239169110.1">
    <property type="nucleotide sequence ID" value="NZ_BAAABO010000020.1"/>
</dbReference>
<protein>
    <submittedName>
        <fullName evidence="3">Methyltransferase</fullName>
    </submittedName>
</protein>
<dbReference type="Pfam" id="PF13489">
    <property type="entry name" value="Methyltransf_23"/>
    <property type="match status" value="1"/>
</dbReference>